<sequence>MNAFGNKENEFSGYLNQMLITILNFLKEKSELKDNLRKLLKVKNCLTILKNIIILIILTVFTMKKFV</sequence>
<proteinExistence type="predicted"/>
<protein>
    <submittedName>
        <fullName evidence="2">Uncharacterized protein</fullName>
    </submittedName>
</protein>
<dbReference type="EMBL" id="LTAI01002037">
    <property type="protein sequence ID" value="ORD93064.1"/>
    <property type="molecule type" value="Genomic_DNA"/>
</dbReference>
<gene>
    <name evidence="2" type="ORF">A0H76_1643</name>
</gene>
<dbReference type="Proteomes" id="UP000192501">
    <property type="component" value="Unassembled WGS sequence"/>
</dbReference>
<keyword evidence="1" id="KW-1133">Transmembrane helix</keyword>
<keyword evidence="1" id="KW-0812">Transmembrane</keyword>
<accession>A0A1X0Q5P7</accession>
<organism evidence="2 3">
    <name type="scientific">Hepatospora eriocheir</name>
    <dbReference type="NCBI Taxonomy" id="1081669"/>
    <lineage>
        <taxon>Eukaryota</taxon>
        <taxon>Fungi</taxon>
        <taxon>Fungi incertae sedis</taxon>
        <taxon>Microsporidia</taxon>
        <taxon>Hepatosporidae</taxon>
        <taxon>Hepatospora</taxon>
    </lineage>
</organism>
<dbReference type="AlphaFoldDB" id="A0A1X0Q5P7"/>
<evidence type="ECO:0000313" key="3">
    <source>
        <dbReference type="Proteomes" id="UP000192501"/>
    </source>
</evidence>
<reference evidence="2 3" key="1">
    <citation type="journal article" date="2017" name="Environ. Microbiol.">
        <title>Decay of the glycolytic pathway and adaptation to intranuclear parasitism within Enterocytozoonidae microsporidia.</title>
        <authorList>
            <person name="Wiredu Boakye D."/>
            <person name="Jaroenlak P."/>
            <person name="Prachumwat A."/>
            <person name="Williams T.A."/>
            <person name="Bateman K.S."/>
            <person name="Itsathitphaisarn O."/>
            <person name="Sritunyalucksana K."/>
            <person name="Paszkiewicz K.H."/>
            <person name="Moore K.A."/>
            <person name="Stentiford G.D."/>
            <person name="Williams B.A."/>
        </authorList>
    </citation>
    <scope>NUCLEOTIDE SEQUENCE [LARGE SCALE GENOMIC DNA]</scope>
    <source>
        <strain evidence="3">canceri</strain>
    </source>
</reference>
<dbReference type="VEuPathDB" id="MicrosporidiaDB:A0H76_1643"/>
<feature type="transmembrane region" description="Helical" evidence="1">
    <location>
        <begin position="45"/>
        <end position="63"/>
    </location>
</feature>
<evidence type="ECO:0000256" key="1">
    <source>
        <dbReference type="SAM" id="Phobius"/>
    </source>
</evidence>
<evidence type="ECO:0000313" key="2">
    <source>
        <dbReference type="EMBL" id="ORD93064.1"/>
    </source>
</evidence>
<keyword evidence="1" id="KW-0472">Membrane</keyword>
<name>A0A1X0Q5P7_9MICR</name>
<comment type="caution">
    <text evidence="2">The sequence shown here is derived from an EMBL/GenBank/DDBJ whole genome shotgun (WGS) entry which is preliminary data.</text>
</comment>